<proteinExistence type="predicted"/>
<sequence length="121" mass="13204">MLVRGGVGSTFYDRGRVGNKVCAALLPFHVKEGMVSLNFEQDRGIAGNHTDCLLQGVGAPGNPNFIVVVYHITVINKIDSCVCRKVVQKGVDCIPLFFERYNGLFVDGLLRSNSHGDHSKV</sequence>
<comment type="caution">
    <text evidence="1">The sequence shown here is derived from an EMBL/GenBank/DDBJ whole genome shotgun (WGS) entry which is preliminary data.</text>
</comment>
<accession>A0A645HFP0</accession>
<protein>
    <submittedName>
        <fullName evidence="1">Uncharacterized protein</fullName>
    </submittedName>
</protein>
<gene>
    <name evidence="1" type="ORF">SDC9_184718</name>
</gene>
<evidence type="ECO:0000313" key="1">
    <source>
        <dbReference type="EMBL" id="MPN37202.1"/>
    </source>
</evidence>
<name>A0A645HFP0_9ZZZZ</name>
<reference evidence="1" key="1">
    <citation type="submission" date="2019-08" db="EMBL/GenBank/DDBJ databases">
        <authorList>
            <person name="Kucharzyk K."/>
            <person name="Murdoch R.W."/>
            <person name="Higgins S."/>
            <person name="Loffler F."/>
        </authorList>
    </citation>
    <scope>NUCLEOTIDE SEQUENCE</scope>
</reference>
<dbReference type="EMBL" id="VSSQ01091716">
    <property type="protein sequence ID" value="MPN37202.1"/>
    <property type="molecule type" value="Genomic_DNA"/>
</dbReference>
<organism evidence="1">
    <name type="scientific">bioreactor metagenome</name>
    <dbReference type="NCBI Taxonomy" id="1076179"/>
    <lineage>
        <taxon>unclassified sequences</taxon>
        <taxon>metagenomes</taxon>
        <taxon>ecological metagenomes</taxon>
    </lineage>
</organism>
<dbReference type="AlphaFoldDB" id="A0A645HFP0"/>